<proteinExistence type="predicted"/>
<reference evidence="1 2" key="1">
    <citation type="journal article" date="2024" name="J Genomics">
        <title>Draft genome sequencing and assembly of Favolaschia claudopus CIRM-BRFM 2984 isolated from oak limbs.</title>
        <authorList>
            <person name="Navarro D."/>
            <person name="Drula E."/>
            <person name="Chaduli D."/>
            <person name="Cazenave R."/>
            <person name="Ahrendt S."/>
            <person name="Wang J."/>
            <person name="Lipzen A."/>
            <person name="Daum C."/>
            <person name="Barry K."/>
            <person name="Grigoriev I.V."/>
            <person name="Favel A."/>
            <person name="Rosso M.N."/>
            <person name="Martin F."/>
        </authorList>
    </citation>
    <scope>NUCLEOTIDE SEQUENCE [LARGE SCALE GENOMIC DNA]</scope>
    <source>
        <strain evidence="1 2">CIRM-BRFM 2984</strain>
    </source>
</reference>
<dbReference type="AlphaFoldDB" id="A0AAV9ZDT3"/>
<sequence length="397" mass="45135">MLSTLHPKYLTTADFTIISNSRFPVISFPPNTLSVALRFYKKDGVCQPFPPNTRGFFYYNVPAEGLPAMAGGLRFRITPTGRPSSFQDGHDLLLDGLPWELPFTTIAYGTGRKVILREHLINEGFFTQADVDNYCAIMPVKKRLDHKITIYRLRQPFPVHFQQGLHLWIAGEKEIKPWVYGYMFTDSRMQYRPHVRPYTGSALAHFERSTLPEHAGSRTVVMRIVKMLSPPICVDASYDGRLPVPTEGEIFRRFSGKGTKPRLQPWFCDVDADPSDSAAALRMLFEVHLPSFFFFAPLCAKTKSSNVPTYSCRAAFMRERLLARAVTADRVTEFYNLQSERLSFLFCFSSSQLTHLGHRTAAGDNPHPFYQRRTCVRSQEQSLIICNAKTIGPVSTL</sequence>
<gene>
    <name evidence="1" type="ORF">R3P38DRAFT_2580962</name>
</gene>
<keyword evidence="2" id="KW-1185">Reference proteome</keyword>
<organism evidence="1 2">
    <name type="scientific">Favolaschia claudopus</name>
    <dbReference type="NCBI Taxonomy" id="2862362"/>
    <lineage>
        <taxon>Eukaryota</taxon>
        <taxon>Fungi</taxon>
        <taxon>Dikarya</taxon>
        <taxon>Basidiomycota</taxon>
        <taxon>Agaricomycotina</taxon>
        <taxon>Agaricomycetes</taxon>
        <taxon>Agaricomycetidae</taxon>
        <taxon>Agaricales</taxon>
        <taxon>Marasmiineae</taxon>
        <taxon>Mycenaceae</taxon>
        <taxon>Favolaschia</taxon>
    </lineage>
</organism>
<evidence type="ECO:0000313" key="1">
    <source>
        <dbReference type="EMBL" id="KAK6977860.1"/>
    </source>
</evidence>
<comment type="caution">
    <text evidence="1">The sequence shown here is derived from an EMBL/GenBank/DDBJ whole genome shotgun (WGS) entry which is preliminary data.</text>
</comment>
<dbReference type="Proteomes" id="UP001362999">
    <property type="component" value="Unassembled WGS sequence"/>
</dbReference>
<dbReference type="EMBL" id="JAWWNJ010000164">
    <property type="protein sequence ID" value="KAK6977860.1"/>
    <property type="molecule type" value="Genomic_DNA"/>
</dbReference>
<name>A0AAV9ZDT3_9AGAR</name>
<accession>A0AAV9ZDT3</accession>
<evidence type="ECO:0000313" key="2">
    <source>
        <dbReference type="Proteomes" id="UP001362999"/>
    </source>
</evidence>
<protein>
    <submittedName>
        <fullName evidence="1">Uncharacterized protein</fullName>
    </submittedName>
</protein>